<organism evidence="2 3">
    <name type="scientific">Conidiobolus coronatus (strain ATCC 28846 / CBS 209.66 / NRRL 28638)</name>
    <name type="common">Delacroixia coronata</name>
    <dbReference type="NCBI Taxonomy" id="796925"/>
    <lineage>
        <taxon>Eukaryota</taxon>
        <taxon>Fungi</taxon>
        <taxon>Fungi incertae sedis</taxon>
        <taxon>Zoopagomycota</taxon>
        <taxon>Entomophthoromycotina</taxon>
        <taxon>Entomophthoromycetes</taxon>
        <taxon>Entomophthorales</taxon>
        <taxon>Ancylistaceae</taxon>
        <taxon>Conidiobolus</taxon>
    </lineage>
</organism>
<protein>
    <submittedName>
        <fullName evidence="2">Uncharacterized protein</fullName>
    </submittedName>
</protein>
<reference evidence="2 3" key="1">
    <citation type="journal article" date="2015" name="Genome Biol. Evol.">
        <title>Phylogenomic analyses indicate that early fungi evolved digesting cell walls of algal ancestors of land plants.</title>
        <authorList>
            <person name="Chang Y."/>
            <person name="Wang S."/>
            <person name="Sekimoto S."/>
            <person name="Aerts A.L."/>
            <person name="Choi C."/>
            <person name="Clum A."/>
            <person name="LaButti K.M."/>
            <person name="Lindquist E.A."/>
            <person name="Yee Ngan C."/>
            <person name="Ohm R.A."/>
            <person name="Salamov A.A."/>
            <person name="Grigoriev I.V."/>
            <person name="Spatafora J.W."/>
            <person name="Berbee M.L."/>
        </authorList>
    </citation>
    <scope>NUCLEOTIDE SEQUENCE [LARGE SCALE GENOMIC DNA]</scope>
    <source>
        <strain evidence="2 3">NRRL 28638</strain>
    </source>
</reference>
<dbReference type="Proteomes" id="UP000070444">
    <property type="component" value="Unassembled WGS sequence"/>
</dbReference>
<sequence length="108" mass="12689">MISSPTLKFIFHLLFLLIVLLLTLTSLLVSIKNEYIYYYRYDWSQGNILELGIANILLLTGYIVYTSICFYLNRKISAREEHKLKDVTRLSGENFMRSPSYSKDHIMV</sequence>
<dbReference type="AlphaFoldDB" id="A0A137P3E5"/>
<accession>A0A137P3E5</accession>
<evidence type="ECO:0000313" key="2">
    <source>
        <dbReference type="EMBL" id="KXN69431.1"/>
    </source>
</evidence>
<keyword evidence="3" id="KW-1185">Reference proteome</keyword>
<keyword evidence="1" id="KW-0812">Transmembrane</keyword>
<proteinExistence type="predicted"/>
<feature type="transmembrane region" description="Helical" evidence="1">
    <location>
        <begin position="51"/>
        <end position="73"/>
    </location>
</feature>
<keyword evidence="1" id="KW-0472">Membrane</keyword>
<gene>
    <name evidence="2" type="ORF">CONCODRAFT_8165</name>
</gene>
<feature type="transmembrane region" description="Helical" evidence="1">
    <location>
        <begin position="9"/>
        <end position="31"/>
    </location>
</feature>
<name>A0A137P3E5_CONC2</name>
<evidence type="ECO:0000313" key="3">
    <source>
        <dbReference type="Proteomes" id="UP000070444"/>
    </source>
</evidence>
<keyword evidence="1" id="KW-1133">Transmembrane helix</keyword>
<dbReference type="EMBL" id="KQ964535">
    <property type="protein sequence ID" value="KXN69431.1"/>
    <property type="molecule type" value="Genomic_DNA"/>
</dbReference>
<evidence type="ECO:0000256" key="1">
    <source>
        <dbReference type="SAM" id="Phobius"/>
    </source>
</evidence>